<dbReference type="Gene3D" id="3.30.70.270">
    <property type="match status" value="1"/>
</dbReference>
<organism evidence="6 7">
    <name type="scientific">Blastococcus colisei</name>
    <dbReference type="NCBI Taxonomy" id="1564162"/>
    <lineage>
        <taxon>Bacteria</taxon>
        <taxon>Bacillati</taxon>
        <taxon>Actinomycetota</taxon>
        <taxon>Actinomycetes</taxon>
        <taxon>Geodermatophilales</taxon>
        <taxon>Geodermatophilaceae</taxon>
        <taxon>Blastococcus</taxon>
    </lineage>
</organism>
<dbReference type="InterPro" id="IPR001633">
    <property type="entry name" value="EAL_dom"/>
</dbReference>
<feature type="domain" description="GGDEF" evidence="5">
    <location>
        <begin position="320"/>
        <end position="453"/>
    </location>
</feature>
<dbReference type="SUPFAM" id="SSF141868">
    <property type="entry name" value="EAL domain-like"/>
    <property type="match status" value="1"/>
</dbReference>
<dbReference type="Gene3D" id="3.30.450.20">
    <property type="entry name" value="PAS domain"/>
    <property type="match status" value="2"/>
</dbReference>
<dbReference type="InterPro" id="IPR000014">
    <property type="entry name" value="PAS"/>
</dbReference>
<feature type="domain" description="PAS" evidence="2">
    <location>
        <begin position="169"/>
        <end position="210"/>
    </location>
</feature>
<dbReference type="InterPro" id="IPR035919">
    <property type="entry name" value="EAL_sf"/>
</dbReference>
<dbReference type="NCBIfam" id="TIGR00254">
    <property type="entry name" value="GGDEF"/>
    <property type="match status" value="1"/>
</dbReference>
<dbReference type="InterPro" id="IPR000160">
    <property type="entry name" value="GGDEF_dom"/>
</dbReference>
<dbReference type="InterPro" id="IPR035965">
    <property type="entry name" value="PAS-like_dom_sf"/>
</dbReference>
<dbReference type="InterPro" id="IPR043128">
    <property type="entry name" value="Rev_trsase/Diguanyl_cyclase"/>
</dbReference>
<dbReference type="NCBIfam" id="TIGR00229">
    <property type="entry name" value="sensory_box"/>
    <property type="match status" value="1"/>
</dbReference>
<dbReference type="Pfam" id="PF00989">
    <property type="entry name" value="PAS"/>
    <property type="match status" value="1"/>
</dbReference>
<evidence type="ECO:0000259" key="2">
    <source>
        <dbReference type="PROSITE" id="PS50112"/>
    </source>
</evidence>
<proteinExistence type="predicted"/>
<dbReference type="Pfam" id="PF00990">
    <property type="entry name" value="GGDEF"/>
    <property type="match status" value="1"/>
</dbReference>
<dbReference type="AlphaFoldDB" id="A0A543PFZ6"/>
<evidence type="ECO:0000259" key="5">
    <source>
        <dbReference type="PROSITE" id="PS50887"/>
    </source>
</evidence>
<evidence type="ECO:0000313" key="6">
    <source>
        <dbReference type="EMBL" id="TQN42956.1"/>
    </source>
</evidence>
<evidence type="ECO:0000256" key="1">
    <source>
        <dbReference type="SAM" id="MobiDB-lite"/>
    </source>
</evidence>
<dbReference type="InterPro" id="IPR001610">
    <property type="entry name" value="PAC"/>
</dbReference>
<dbReference type="PANTHER" id="PTHR44757">
    <property type="entry name" value="DIGUANYLATE CYCLASE DGCP"/>
    <property type="match status" value="1"/>
</dbReference>
<reference evidence="6 7" key="1">
    <citation type="submission" date="2019-06" db="EMBL/GenBank/DDBJ databases">
        <title>Sequencing the genomes of 1000 actinobacteria strains.</title>
        <authorList>
            <person name="Klenk H.-P."/>
        </authorList>
    </citation>
    <scope>NUCLEOTIDE SEQUENCE [LARGE SCALE GENOMIC DNA]</scope>
    <source>
        <strain evidence="6 7">DSM 46837</strain>
    </source>
</reference>
<dbReference type="SUPFAM" id="SSF55073">
    <property type="entry name" value="Nucleotide cyclase"/>
    <property type="match status" value="1"/>
</dbReference>
<protein>
    <submittedName>
        <fullName evidence="6">PAS domain S-box-containing protein/diguanylate cyclase (GGDEF)-like protein</fullName>
    </submittedName>
</protein>
<dbReference type="PROSITE" id="PS50112">
    <property type="entry name" value="PAS"/>
    <property type="match status" value="1"/>
</dbReference>
<dbReference type="InterPro" id="IPR013767">
    <property type="entry name" value="PAS_fold"/>
</dbReference>
<gene>
    <name evidence="6" type="ORF">FHU33_2375</name>
</gene>
<dbReference type="GO" id="GO:0003677">
    <property type="term" value="F:DNA binding"/>
    <property type="evidence" value="ECO:0007669"/>
    <property type="project" value="InterPro"/>
</dbReference>
<dbReference type="InterPro" id="IPR052155">
    <property type="entry name" value="Biofilm_reg_signaling"/>
</dbReference>
<dbReference type="PROSITE" id="PS50883">
    <property type="entry name" value="EAL"/>
    <property type="match status" value="1"/>
</dbReference>
<dbReference type="PROSITE" id="PS50113">
    <property type="entry name" value="PAC"/>
    <property type="match status" value="1"/>
</dbReference>
<dbReference type="InterPro" id="IPR000700">
    <property type="entry name" value="PAS-assoc_C"/>
</dbReference>
<dbReference type="PROSITE" id="PS50887">
    <property type="entry name" value="GGDEF"/>
    <property type="match status" value="1"/>
</dbReference>
<evidence type="ECO:0000259" key="4">
    <source>
        <dbReference type="PROSITE" id="PS50883"/>
    </source>
</evidence>
<dbReference type="SMART" id="SM00267">
    <property type="entry name" value="GGDEF"/>
    <property type="match status" value="1"/>
</dbReference>
<dbReference type="InterPro" id="IPR029787">
    <property type="entry name" value="Nucleotide_cyclase"/>
</dbReference>
<dbReference type="SMART" id="SM00052">
    <property type="entry name" value="EAL"/>
    <property type="match status" value="1"/>
</dbReference>
<feature type="region of interest" description="Disordered" evidence="1">
    <location>
        <begin position="1"/>
        <end position="39"/>
    </location>
</feature>
<keyword evidence="7" id="KW-1185">Reference proteome</keyword>
<dbReference type="Pfam" id="PF00563">
    <property type="entry name" value="EAL"/>
    <property type="match status" value="1"/>
</dbReference>
<feature type="domain" description="EAL" evidence="4">
    <location>
        <begin position="462"/>
        <end position="718"/>
    </location>
</feature>
<feature type="compositionally biased region" description="Basic and acidic residues" evidence="1">
    <location>
        <begin position="1"/>
        <end position="25"/>
    </location>
</feature>
<evidence type="ECO:0000313" key="7">
    <source>
        <dbReference type="Proteomes" id="UP000319865"/>
    </source>
</evidence>
<dbReference type="RefSeq" id="WP_170182428.1">
    <property type="nucleotide sequence ID" value="NZ_VFQE01000001.1"/>
</dbReference>
<dbReference type="CDD" id="cd00130">
    <property type="entry name" value="PAS"/>
    <property type="match status" value="2"/>
</dbReference>
<dbReference type="EMBL" id="VFQE01000001">
    <property type="protein sequence ID" value="TQN42956.1"/>
    <property type="molecule type" value="Genomic_DNA"/>
</dbReference>
<dbReference type="CDD" id="cd01949">
    <property type="entry name" value="GGDEF"/>
    <property type="match status" value="1"/>
</dbReference>
<feature type="domain" description="PAC" evidence="3">
    <location>
        <begin position="239"/>
        <end position="291"/>
    </location>
</feature>
<evidence type="ECO:0000259" key="3">
    <source>
        <dbReference type="PROSITE" id="PS50113"/>
    </source>
</evidence>
<dbReference type="Proteomes" id="UP000319865">
    <property type="component" value="Unassembled WGS sequence"/>
</dbReference>
<dbReference type="PANTHER" id="PTHR44757:SF2">
    <property type="entry name" value="BIOFILM ARCHITECTURE MAINTENANCE PROTEIN MBAA"/>
    <property type="match status" value="1"/>
</dbReference>
<comment type="caution">
    <text evidence="6">The sequence shown here is derived from an EMBL/GenBank/DDBJ whole genome shotgun (WGS) entry which is preliminary data.</text>
</comment>
<feature type="region of interest" description="Disordered" evidence="1">
    <location>
        <begin position="797"/>
        <end position="823"/>
    </location>
</feature>
<dbReference type="GO" id="GO:0000150">
    <property type="term" value="F:DNA strand exchange activity"/>
    <property type="evidence" value="ECO:0007669"/>
    <property type="project" value="InterPro"/>
</dbReference>
<name>A0A543PFZ6_9ACTN</name>
<dbReference type="Gene3D" id="3.20.20.450">
    <property type="entry name" value="EAL domain"/>
    <property type="match status" value="1"/>
</dbReference>
<dbReference type="CDD" id="cd01948">
    <property type="entry name" value="EAL"/>
    <property type="match status" value="1"/>
</dbReference>
<dbReference type="GO" id="GO:0006355">
    <property type="term" value="P:regulation of DNA-templated transcription"/>
    <property type="evidence" value="ECO:0007669"/>
    <property type="project" value="InterPro"/>
</dbReference>
<dbReference type="SMART" id="SM00091">
    <property type="entry name" value="PAS"/>
    <property type="match status" value="2"/>
</dbReference>
<dbReference type="SUPFAM" id="SSF55785">
    <property type="entry name" value="PYP-like sensor domain (PAS domain)"/>
    <property type="match status" value="2"/>
</dbReference>
<sequence length="858" mass="90155">MATAHHDGSPGDDEASVRTRDEVDHAPPAPATGDWAPVPGVRWDGPATVLLSCSLSGTVLAAGAAFAALSGHPCSEVLGAPMRTLLQPWSHAQLQHVLRAARNGSASGTTPLRIRHADGSGLEVDTSWSVLTGADANATQVVFVCSVVPEGAVREDVSAWERDRAVRASEARFRAIAEASAEGIWVVSTAAETLYANTRVAAILGVPAEQTGDLLAVLDPWAAAVVSDRPGNGSERGAERSEIAYPHPDGCERRLLVSATPLHAGDGTPEGSLVMISDITDVRRAEQELRTVALEDTLTQLPNRTLLFDRLTHALTTAGHSTAVLLVDLDHFRMLNDSRGHDVGDQLLVGVGARLRAAALGNATVARFGGDEFVIVCEDADEDQGQAVARGLVEALAEPFLIGGAAVHVAASIGVTAAQAGSSCSAADLVRQADTAVHAAKGAGRARVHVFEQTLGEDVEHRYALSADLRAALAAEVLHLEYQPIVDLRTGAVVGMEALARWTHPERGPVPPGSFVTVAEITGLAPELDRWVLRRAVFEMAALREAGAVPPDAYVAVNLSAASLTDAFDFGDLLSWTRSSGLPPTQVVLEITETAIMQNADAAVALLRRLREQGFRVAMDDFGTGYSSLAYLRDLPISALKIDRSFVAGITERRDALAIVASIVELARAVGVAVVAEGVETPQQNALLRRLGVVTAQGWLWSTAVPASALSSGREWLNPIATVTAPTSHAWTPSRPSRDAGVGGALRRLLELHQYGAPLARIAAALNAEGYPTPAGQRWEPSSVARVIAHQIRRYAGPPDTGSTVRRSSGRVEGSHSAGRAATALDMSVVRPSHDTAVDGALRLRSLGQGVEEPGRPG</sequence>
<accession>A0A543PFZ6</accession>
<dbReference type="SMART" id="SM00086">
    <property type="entry name" value="PAC"/>
    <property type="match status" value="2"/>
</dbReference>